<proteinExistence type="predicted"/>
<dbReference type="CDD" id="cd00035">
    <property type="entry name" value="ChtBD1"/>
    <property type="match status" value="1"/>
</dbReference>
<sequence length="188" mass="20725">MERQYQILEVSKGCDLEPSTRTFSASSSAKLSGLPTLCEEAVGDIECPDDKCCSLEGYCGTGEAYCAPETIKVIVMMSHQSLESKRDTEIKLVDEGGGLQVHKDDQWIPIAPSKDKLVVNVGDVIQVLSNNKFKSATHRAVRPRETNHFCVLLLRSKETSGLNRYHSSPRELESRPSTEDSSSKNMCG</sequence>
<evidence type="ECO:0000313" key="10">
    <source>
        <dbReference type="EMBL" id="PHT88379.1"/>
    </source>
</evidence>
<dbReference type="Gramene" id="PHT88379">
    <property type="protein sequence ID" value="PHT88379"/>
    <property type="gene ID" value="T459_10485"/>
</dbReference>
<gene>
    <name evidence="10" type="ORF">T459_10485</name>
</gene>
<dbReference type="Gene3D" id="3.30.60.10">
    <property type="entry name" value="Endochitinase-like"/>
    <property type="match status" value="1"/>
</dbReference>
<dbReference type="InterPro" id="IPR018371">
    <property type="entry name" value="Chitin-binding_1_CS"/>
</dbReference>
<reference evidence="10 11" key="2">
    <citation type="journal article" date="2017" name="Genome Biol.">
        <title>New reference genome sequences of hot pepper reveal the massive evolution of plant disease-resistance genes by retroduplication.</title>
        <authorList>
            <person name="Kim S."/>
            <person name="Park J."/>
            <person name="Yeom S.I."/>
            <person name="Kim Y.M."/>
            <person name="Seo E."/>
            <person name="Kim K.T."/>
            <person name="Kim M.S."/>
            <person name="Lee J.M."/>
            <person name="Cheong K."/>
            <person name="Shin H.S."/>
            <person name="Kim S.B."/>
            <person name="Han K."/>
            <person name="Lee J."/>
            <person name="Park M."/>
            <person name="Lee H.A."/>
            <person name="Lee H.Y."/>
            <person name="Lee Y."/>
            <person name="Oh S."/>
            <person name="Lee J.H."/>
            <person name="Choi E."/>
            <person name="Choi E."/>
            <person name="Lee S.E."/>
            <person name="Jeon J."/>
            <person name="Kim H."/>
            <person name="Choi G."/>
            <person name="Song H."/>
            <person name="Lee J."/>
            <person name="Lee S.C."/>
            <person name="Kwon J.K."/>
            <person name="Lee H.Y."/>
            <person name="Koo N."/>
            <person name="Hong Y."/>
            <person name="Kim R.W."/>
            <person name="Kang W.H."/>
            <person name="Huh J.H."/>
            <person name="Kang B.C."/>
            <person name="Yang T.J."/>
            <person name="Lee Y.H."/>
            <person name="Bennetzen J.L."/>
            <person name="Choi D."/>
        </authorList>
    </citation>
    <scope>NUCLEOTIDE SEQUENCE [LARGE SCALE GENOMIC DNA]</scope>
    <source>
        <strain evidence="11">cv. CM334</strain>
    </source>
</reference>
<evidence type="ECO:0000313" key="11">
    <source>
        <dbReference type="Proteomes" id="UP000222542"/>
    </source>
</evidence>
<evidence type="ECO:0000256" key="7">
    <source>
        <dbReference type="SAM" id="MobiDB-lite"/>
    </source>
</evidence>
<feature type="compositionally biased region" description="Basic and acidic residues" evidence="7">
    <location>
        <begin position="168"/>
        <end position="182"/>
    </location>
</feature>
<dbReference type="InterPro" id="IPR027443">
    <property type="entry name" value="IPNS-like_sf"/>
</dbReference>
<dbReference type="GO" id="GO:0008061">
    <property type="term" value="F:chitin binding"/>
    <property type="evidence" value="ECO:0007669"/>
    <property type="project" value="UniProtKB-KW"/>
</dbReference>
<dbReference type="InterPro" id="IPR001002">
    <property type="entry name" value="Chitin-bd_1"/>
</dbReference>
<dbReference type="Pfam" id="PF00187">
    <property type="entry name" value="Chitin_bind_1"/>
    <property type="match status" value="1"/>
</dbReference>
<dbReference type="AlphaFoldDB" id="A0A2G3A2A6"/>
<accession>A0A2G3A2A6</accession>
<evidence type="ECO:0000256" key="5">
    <source>
        <dbReference type="ARBA" id="ARBA00023004"/>
    </source>
</evidence>
<dbReference type="InterPro" id="IPR044861">
    <property type="entry name" value="IPNS-like_FE2OG_OXY"/>
</dbReference>
<keyword evidence="6" id="KW-1015">Disulfide bond</keyword>
<keyword evidence="3" id="KW-0732">Signal</keyword>
<evidence type="ECO:0000256" key="4">
    <source>
        <dbReference type="ARBA" id="ARBA00023002"/>
    </source>
</evidence>
<evidence type="ECO:0000256" key="3">
    <source>
        <dbReference type="ARBA" id="ARBA00022729"/>
    </source>
</evidence>
<dbReference type="SUPFAM" id="SSF57016">
    <property type="entry name" value="Plant lectins/antimicrobial peptides"/>
    <property type="match status" value="1"/>
</dbReference>
<dbReference type="InterPro" id="IPR050295">
    <property type="entry name" value="Plant_2OG-oxidoreductases"/>
</dbReference>
<organism evidence="10 11">
    <name type="scientific">Capsicum annuum</name>
    <name type="common">Capsicum pepper</name>
    <dbReference type="NCBI Taxonomy" id="4072"/>
    <lineage>
        <taxon>Eukaryota</taxon>
        <taxon>Viridiplantae</taxon>
        <taxon>Streptophyta</taxon>
        <taxon>Embryophyta</taxon>
        <taxon>Tracheophyta</taxon>
        <taxon>Spermatophyta</taxon>
        <taxon>Magnoliopsida</taxon>
        <taxon>eudicotyledons</taxon>
        <taxon>Gunneridae</taxon>
        <taxon>Pentapetalae</taxon>
        <taxon>asterids</taxon>
        <taxon>lamiids</taxon>
        <taxon>Solanales</taxon>
        <taxon>Solanaceae</taxon>
        <taxon>Solanoideae</taxon>
        <taxon>Capsiceae</taxon>
        <taxon>Capsicum</taxon>
    </lineage>
</organism>
<feature type="domain" description="Isopenicillin N synthase-like Fe(2+) 2OG dioxygenase" evidence="9">
    <location>
        <begin position="94"/>
        <end position="145"/>
    </location>
</feature>
<evidence type="ECO:0008006" key="12">
    <source>
        <dbReference type="Google" id="ProtNLM"/>
    </source>
</evidence>
<keyword evidence="2" id="KW-0479">Metal-binding</keyword>
<dbReference type="Gene3D" id="2.60.120.330">
    <property type="entry name" value="B-lactam Antibiotic, Isopenicillin N Synthase, Chain"/>
    <property type="match status" value="1"/>
</dbReference>
<comment type="caution">
    <text evidence="10">The sequence shown here is derived from an EMBL/GenBank/DDBJ whole genome shotgun (WGS) entry which is preliminary data.</text>
</comment>
<keyword evidence="4" id="KW-0560">Oxidoreductase</keyword>
<name>A0A2G3A2A6_CAPAN</name>
<dbReference type="Proteomes" id="UP000222542">
    <property type="component" value="Unassembled WGS sequence"/>
</dbReference>
<dbReference type="EMBL" id="AYRZ02000003">
    <property type="protein sequence ID" value="PHT88379.1"/>
    <property type="molecule type" value="Genomic_DNA"/>
</dbReference>
<protein>
    <recommendedName>
        <fullName evidence="12">Fe2OG dioxygenase domain-containing protein</fullName>
    </recommendedName>
</protein>
<dbReference type="PANTHER" id="PTHR47991">
    <property type="entry name" value="OXOGLUTARATE/IRON-DEPENDENT DIOXYGENASE"/>
    <property type="match status" value="1"/>
</dbReference>
<dbReference type="PROSITE" id="PS00026">
    <property type="entry name" value="CHIT_BIND_I_1"/>
    <property type="match status" value="1"/>
</dbReference>
<dbReference type="Pfam" id="PF03171">
    <property type="entry name" value="2OG-FeII_Oxy"/>
    <property type="match status" value="1"/>
</dbReference>
<feature type="domain" description="Chitin-binding type-1" evidence="8">
    <location>
        <begin position="38"/>
        <end position="68"/>
    </location>
</feature>
<keyword evidence="1" id="KW-0147">Chitin-binding</keyword>
<reference evidence="10 11" key="1">
    <citation type="journal article" date="2014" name="Nat. Genet.">
        <title>Genome sequence of the hot pepper provides insights into the evolution of pungency in Capsicum species.</title>
        <authorList>
            <person name="Kim S."/>
            <person name="Park M."/>
            <person name="Yeom S.I."/>
            <person name="Kim Y.M."/>
            <person name="Lee J.M."/>
            <person name="Lee H.A."/>
            <person name="Seo E."/>
            <person name="Choi J."/>
            <person name="Cheong K."/>
            <person name="Kim K.T."/>
            <person name="Jung K."/>
            <person name="Lee G.W."/>
            <person name="Oh S.K."/>
            <person name="Bae C."/>
            <person name="Kim S.B."/>
            <person name="Lee H.Y."/>
            <person name="Kim S.Y."/>
            <person name="Kim M.S."/>
            <person name="Kang B.C."/>
            <person name="Jo Y.D."/>
            <person name="Yang H.B."/>
            <person name="Jeong H.J."/>
            <person name="Kang W.H."/>
            <person name="Kwon J.K."/>
            <person name="Shin C."/>
            <person name="Lim J.Y."/>
            <person name="Park J.H."/>
            <person name="Huh J.H."/>
            <person name="Kim J.S."/>
            <person name="Kim B.D."/>
            <person name="Cohen O."/>
            <person name="Paran I."/>
            <person name="Suh M.C."/>
            <person name="Lee S.B."/>
            <person name="Kim Y.K."/>
            <person name="Shin Y."/>
            <person name="Noh S.J."/>
            <person name="Park J."/>
            <person name="Seo Y.S."/>
            <person name="Kwon S.Y."/>
            <person name="Kim H.A."/>
            <person name="Park J.M."/>
            <person name="Kim H.J."/>
            <person name="Choi S.B."/>
            <person name="Bosland P.W."/>
            <person name="Reeves G."/>
            <person name="Jo S.H."/>
            <person name="Lee B.W."/>
            <person name="Cho H.T."/>
            <person name="Choi H.S."/>
            <person name="Lee M.S."/>
            <person name="Yu Y."/>
            <person name="Do Choi Y."/>
            <person name="Park B.S."/>
            <person name="van Deynze A."/>
            <person name="Ashrafi H."/>
            <person name="Hill T."/>
            <person name="Kim W.T."/>
            <person name="Pai H.S."/>
            <person name="Ahn H.K."/>
            <person name="Yeam I."/>
            <person name="Giovannoni J.J."/>
            <person name="Rose J.K."/>
            <person name="Sorensen I."/>
            <person name="Lee S.J."/>
            <person name="Kim R.W."/>
            <person name="Choi I.Y."/>
            <person name="Choi B.S."/>
            <person name="Lim J.S."/>
            <person name="Lee Y.H."/>
            <person name="Choi D."/>
        </authorList>
    </citation>
    <scope>NUCLEOTIDE SEQUENCE [LARGE SCALE GENOMIC DNA]</scope>
    <source>
        <strain evidence="11">cv. CM334</strain>
    </source>
</reference>
<dbReference type="GO" id="GO:0016491">
    <property type="term" value="F:oxidoreductase activity"/>
    <property type="evidence" value="ECO:0007669"/>
    <property type="project" value="UniProtKB-KW"/>
</dbReference>
<dbReference type="GO" id="GO:0046872">
    <property type="term" value="F:metal ion binding"/>
    <property type="evidence" value="ECO:0007669"/>
    <property type="project" value="UniProtKB-KW"/>
</dbReference>
<evidence type="ECO:0000259" key="9">
    <source>
        <dbReference type="Pfam" id="PF03171"/>
    </source>
</evidence>
<evidence type="ECO:0000259" key="8">
    <source>
        <dbReference type="Pfam" id="PF00187"/>
    </source>
</evidence>
<dbReference type="InterPro" id="IPR036861">
    <property type="entry name" value="Endochitinase-like_sf"/>
</dbReference>
<dbReference type="SUPFAM" id="SSF51197">
    <property type="entry name" value="Clavaminate synthase-like"/>
    <property type="match status" value="1"/>
</dbReference>
<keyword evidence="11" id="KW-1185">Reference proteome</keyword>
<keyword evidence="5" id="KW-0408">Iron</keyword>
<evidence type="ECO:0000256" key="2">
    <source>
        <dbReference type="ARBA" id="ARBA00022723"/>
    </source>
</evidence>
<evidence type="ECO:0000256" key="6">
    <source>
        <dbReference type="ARBA" id="ARBA00023157"/>
    </source>
</evidence>
<feature type="region of interest" description="Disordered" evidence="7">
    <location>
        <begin position="162"/>
        <end position="188"/>
    </location>
</feature>
<evidence type="ECO:0000256" key="1">
    <source>
        <dbReference type="ARBA" id="ARBA00022669"/>
    </source>
</evidence>